<name>A0A4Q7VVT9_9BURK</name>
<evidence type="ECO:0000259" key="2">
    <source>
        <dbReference type="SMART" id="SM00382"/>
    </source>
</evidence>
<dbReference type="SUPFAM" id="SSF53756">
    <property type="entry name" value="UDP-Glycosyltransferase/glycogen phosphorylase"/>
    <property type="match status" value="1"/>
</dbReference>
<dbReference type="InterPro" id="IPR052026">
    <property type="entry name" value="ExeA_AAA_ATPase_DNA-bind"/>
</dbReference>
<dbReference type="InterPro" id="IPR003593">
    <property type="entry name" value="AAA+_ATPase"/>
</dbReference>
<dbReference type="InterPro" id="IPR049945">
    <property type="entry name" value="AAA_22"/>
</dbReference>
<dbReference type="PANTHER" id="PTHR35894">
    <property type="entry name" value="GENERAL SECRETION PATHWAY PROTEIN A-RELATED"/>
    <property type="match status" value="1"/>
</dbReference>
<keyword evidence="4" id="KW-1185">Reference proteome</keyword>
<feature type="domain" description="AAA+ ATPase" evidence="2">
    <location>
        <begin position="42"/>
        <end position="272"/>
    </location>
</feature>
<dbReference type="Pfam" id="PF02350">
    <property type="entry name" value="Epimerase_2"/>
    <property type="match status" value="1"/>
</dbReference>
<gene>
    <name evidence="3" type="ORF">EV670_1483</name>
</gene>
<organism evidence="3 4">
    <name type="scientific">Rivibacter subsaxonicus</name>
    <dbReference type="NCBI Taxonomy" id="457575"/>
    <lineage>
        <taxon>Bacteria</taxon>
        <taxon>Pseudomonadati</taxon>
        <taxon>Pseudomonadota</taxon>
        <taxon>Betaproteobacteria</taxon>
        <taxon>Burkholderiales</taxon>
        <taxon>Rivibacter</taxon>
    </lineage>
</organism>
<dbReference type="GO" id="GO:0016887">
    <property type="term" value="F:ATP hydrolysis activity"/>
    <property type="evidence" value="ECO:0007669"/>
    <property type="project" value="InterPro"/>
</dbReference>
<reference evidence="3 4" key="1">
    <citation type="submission" date="2019-02" db="EMBL/GenBank/DDBJ databases">
        <title>Genomic Encyclopedia of Type Strains, Phase IV (KMG-IV): sequencing the most valuable type-strain genomes for metagenomic binning, comparative biology and taxonomic classification.</title>
        <authorList>
            <person name="Goeker M."/>
        </authorList>
    </citation>
    <scope>NUCLEOTIDE SEQUENCE [LARGE SCALE GENOMIC DNA]</scope>
    <source>
        <strain evidence="3 4">DSM 19570</strain>
    </source>
</reference>
<evidence type="ECO:0000256" key="1">
    <source>
        <dbReference type="RuleBase" id="RU003513"/>
    </source>
</evidence>
<protein>
    <submittedName>
        <fullName evidence="3">Type II secretory pathway predicted ATPase ExeA</fullName>
    </submittedName>
</protein>
<dbReference type="EMBL" id="SHKP01000005">
    <property type="protein sequence ID" value="RZU00771.1"/>
    <property type="molecule type" value="Genomic_DNA"/>
</dbReference>
<dbReference type="Pfam" id="PF13401">
    <property type="entry name" value="AAA_22"/>
    <property type="match status" value="1"/>
</dbReference>
<dbReference type="Gene3D" id="3.40.50.2000">
    <property type="entry name" value="Glycogen Phosphorylase B"/>
    <property type="match status" value="2"/>
</dbReference>
<dbReference type="Gene3D" id="3.40.50.300">
    <property type="entry name" value="P-loop containing nucleotide triphosphate hydrolases"/>
    <property type="match status" value="1"/>
</dbReference>
<comment type="similarity">
    <text evidence="1">Belongs to the UDP-N-acetylglucosamine 2-epimerase family.</text>
</comment>
<dbReference type="SMART" id="SM00382">
    <property type="entry name" value="AAA"/>
    <property type="match status" value="1"/>
</dbReference>
<dbReference type="RefSeq" id="WP_165393260.1">
    <property type="nucleotide sequence ID" value="NZ_SHKP01000005.1"/>
</dbReference>
<dbReference type="GO" id="GO:0016853">
    <property type="term" value="F:isomerase activity"/>
    <property type="evidence" value="ECO:0007669"/>
    <property type="project" value="UniProtKB-KW"/>
</dbReference>
<keyword evidence="1" id="KW-0413">Isomerase</keyword>
<proteinExistence type="inferred from homology"/>
<dbReference type="InterPro" id="IPR003331">
    <property type="entry name" value="UDP_GlcNAc_Epimerase_2_dom"/>
</dbReference>
<comment type="caution">
    <text evidence="3">The sequence shown here is derived from an EMBL/GenBank/DDBJ whole genome shotgun (WGS) entry which is preliminary data.</text>
</comment>
<sequence length="728" mass="76198">MYEAQFALSGAPFRISPDPAFYFDGRAHRKALEVLRQALAADSGFAVLGGEVGAGKTTIVRKLLQERSPELGPIVQLCSTQLSADELLCSAGIGLGVIEAKAGADAARRGLEELFEALAAQGRRALLVVDEAQHLRPDALAALRALAGRRPQAPSAFQALLVGQGSLHHLLAAGLPGASPSKLGVMHQLGPLQQDETTAYIRHRLSCVGWSGQPGLAADAADEVFRSSGGVPRRINVLFSRLLLACALESRSSIDAALVSRVAAELQAELTGLDMVSAPQAPRPRKRTRALAAEALPLVRYTRARTSSPPAWPQTAPKATAGPLWCAVASADDYVLAAPLLRALRGRAGLPPARLLHLGAKAAMTLHAGLFADVDRVEKHIDLGAEAAPGDDAALDIAELARRFAAAAERHEPSGLIVFGGHEPGVVACVESARQLGVPVIGIGTVGFDSGASAGGVHAESAPGPGEFADLHFAPDSAATVELRLRGVAPSRVVCVGSLRVDAVRLALQANGVDWAESAAGGRRGAAFGVQPGFGLVAMHDLASLNDAHAFIERVAILREISRDIAMLWPIDRRLARRLVELDLQRAIDKERIVCMPMLGYPAFIELLRTARCVLTDSVAVEQAARVLGTASARLAVPPSSARGRSPSSSSLYRATRDIWNLLFNGGSAADLPPLWDGKSAERIAADLARRPLSGRHLLLQPTGASGQGLSAQGVPVAVGNEATHGHA</sequence>
<dbReference type="InterPro" id="IPR027417">
    <property type="entry name" value="P-loop_NTPase"/>
</dbReference>
<evidence type="ECO:0000313" key="4">
    <source>
        <dbReference type="Proteomes" id="UP000293671"/>
    </source>
</evidence>
<dbReference type="AlphaFoldDB" id="A0A4Q7VVT9"/>
<dbReference type="PANTHER" id="PTHR35894:SF1">
    <property type="entry name" value="PHOSPHORIBULOKINASE _ URIDINE KINASE FAMILY"/>
    <property type="match status" value="1"/>
</dbReference>
<dbReference type="Proteomes" id="UP000293671">
    <property type="component" value="Unassembled WGS sequence"/>
</dbReference>
<evidence type="ECO:0000313" key="3">
    <source>
        <dbReference type="EMBL" id="RZU00771.1"/>
    </source>
</evidence>
<dbReference type="SUPFAM" id="SSF52540">
    <property type="entry name" value="P-loop containing nucleoside triphosphate hydrolases"/>
    <property type="match status" value="1"/>
</dbReference>
<accession>A0A4Q7VVT9</accession>